<dbReference type="Pfam" id="PF00939">
    <property type="entry name" value="Na_sulph_symp"/>
    <property type="match status" value="1"/>
</dbReference>
<dbReference type="OrthoDB" id="9766267at2"/>
<keyword evidence="11" id="KW-1185">Reference proteome</keyword>
<comment type="caution">
    <text evidence="10">The sequence shown here is derived from an EMBL/GenBank/DDBJ whole genome shotgun (WGS) entry which is preliminary data.</text>
</comment>
<evidence type="ECO:0000313" key="11">
    <source>
        <dbReference type="Proteomes" id="UP000318937"/>
    </source>
</evidence>
<keyword evidence="4 9" id="KW-0812">Transmembrane</keyword>
<evidence type="ECO:0000256" key="7">
    <source>
        <dbReference type="ARBA" id="ARBA00023136"/>
    </source>
</evidence>
<feature type="transmembrane region" description="Helical" evidence="9">
    <location>
        <begin position="333"/>
        <end position="352"/>
    </location>
</feature>
<feature type="transmembrane region" description="Helical" evidence="9">
    <location>
        <begin position="425"/>
        <end position="445"/>
    </location>
</feature>
<dbReference type="GO" id="GO:0008514">
    <property type="term" value="F:organic anion transmembrane transporter activity"/>
    <property type="evidence" value="ECO:0007669"/>
    <property type="project" value="UniProtKB-ARBA"/>
</dbReference>
<feature type="transmembrane region" description="Helical" evidence="9">
    <location>
        <begin position="457"/>
        <end position="476"/>
    </location>
</feature>
<evidence type="ECO:0000256" key="2">
    <source>
        <dbReference type="ARBA" id="ARBA00006772"/>
    </source>
</evidence>
<feature type="transmembrane region" description="Helical" evidence="9">
    <location>
        <begin position="65"/>
        <end position="82"/>
    </location>
</feature>
<keyword evidence="5" id="KW-0769">Symport</keyword>
<name>A0A544TMZ8_9BACI</name>
<reference evidence="10 11" key="1">
    <citation type="submission" date="2019-05" db="EMBL/GenBank/DDBJ databases">
        <title>Psychrobacillus vulpis sp. nov., a new species isolated from feces of a red fox that inhabits in The Tablas de Daimiel Natural Park, Albacete, Spain.</title>
        <authorList>
            <person name="Rodriguez M."/>
            <person name="Reina J.C."/>
            <person name="Bejar V."/>
            <person name="Llamas I."/>
        </authorList>
    </citation>
    <scope>NUCLEOTIDE SEQUENCE [LARGE SCALE GENOMIC DNA]</scope>
    <source>
        <strain evidence="10 11">NHI-2</strain>
    </source>
</reference>
<feature type="transmembrane region" description="Helical" evidence="9">
    <location>
        <begin position="482"/>
        <end position="506"/>
    </location>
</feature>
<feature type="transmembrane region" description="Helical" evidence="9">
    <location>
        <begin position="138"/>
        <end position="156"/>
    </location>
</feature>
<organism evidence="10 11">
    <name type="scientific">Psychrobacillus soli</name>
    <dbReference type="NCBI Taxonomy" id="1543965"/>
    <lineage>
        <taxon>Bacteria</taxon>
        <taxon>Bacillati</taxon>
        <taxon>Bacillota</taxon>
        <taxon>Bacilli</taxon>
        <taxon>Bacillales</taxon>
        <taxon>Bacillaceae</taxon>
        <taxon>Psychrobacillus</taxon>
    </lineage>
</organism>
<evidence type="ECO:0000256" key="4">
    <source>
        <dbReference type="ARBA" id="ARBA00022692"/>
    </source>
</evidence>
<protein>
    <recommendedName>
        <fullName evidence="3">Sodium-dependent dicarboxylate transporter SdcS</fullName>
    </recommendedName>
    <alternativeName>
        <fullName evidence="8">Na(+)/dicarboxylate symporter</fullName>
    </alternativeName>
</protein>
<keyword evidence="5" id="KW-0813">Transport</keyword>
<evidence type="ECO:0000256" key="9">
    <source>
        <dbReference type="SAM" id="Phobius"/>
    </source>
</evidence>
<keyword evidence="7 9" id="KW-0472">Membrane</keyword>
<evidence type="ECO:0000256" key="3">
    <source>
        <dbReference type="ARBA" id="ARBA00020150"/>
    </source>
</evidence>
<gene>
    <name evidence="10" type="ORF">FG383_00605</name>
</gene>
<dbReference type="InterPro" id="IPR001898">
    <property type="entry name" value="SLC13A/DASS"/>
</dbReference>
<dbReference type="GO" id="GO:0015293">
    <property type="term" value="F:symporter activity"/>
    <property type="evidence" value="ECO:0007669"/>
    <property type="project" value="UniProtKB-KW"/>
</dbReference>
<keyword evidence="6 9" id="KW-1133">Transmembrane helix</keyword>
<dbReference type="PANTHER" id="PTHR10283">
    <property type="entry name" value="SOLUTE CARRIER FAMILY 13 MEMBER"/>
    <property type="match status" value="1"/>
</dbReference>
<accession>A0A544TMZ8</accession>
<evidence type="ECO:0000256" key="1">
    <source>
        <dbReference type="ARBA" id="ARBA00004141"/>
    </source>
</evidence>
<evidence type="ECO:0000256" key="6">
    <source>
        <dbReference type="ARBA" id="ARBA00022989"/>
    </source>
</evidence>
<dbReference type="RefSeq" id="WP_142604902.1">
    <property type="nucleotide sequence ID" value="NZ_VDGG01000001.1"/>
</dbReference>
<feature type="transmembrane region" description="Helical" evidence="9">
    <location>
        <begin position="396"/>
        <end position="413"/>
    </location>
</feature>
<feature type="transmembrane region" description="Helical" evidence="9">
    <location>
        <begin position="193"/>
        <end position="216"/>
    </location>
</feature>
<comment type="similarity">
    <text evidence="2">Belongs to the SLC13A/DASS transporter (TC 2.A.47) family. NADC subfamily.</text>
</comment>
<evidence type="ECO:0000313" key="10">
    <source>
        <dbReference type="EMBL" id="TQR18818.1"/>
    </source>
</evidence>
<dbReference type="GO" id="GO:1905039">
    <property type="term" value="P:carboxylic acid transmembrane transport"/>
    <property type="evidence" value="ECO:0007669"/>
    <property type="project" value="UniProtKB-ARBA"/>
</dbReference>
<dbReference type="EMBL" id="VDGG01000001">
    <property type="protein sequence ID" value="TQR18818.1"/>
    <property type="molecule type" value="Genomic_DNA"/>
</dbReference>
<comment type="subcellular location">
    <subcellularLocation>
        <location evidence="1">Membrane</location>
        <topology evidence="1">Multi-pass membrane protein</topology>
    </subcellularLocation>
</comment>
<dbReference type="NCBIfam" id="TIGR00785">
    <property type="entry name" value="dass"/>
    <property type="match status" value="1"/>
</dbReference>
<feature type="transmembrane region" description="Helical" evidence="9">
    <location>
        <begin position="518"/>
        <end position="542"/>
    </location>
</feature>
<dbReference type="AlphaFoldDB" id="A0A544TMZ8"/>
<dbReference type="GO" id="GO:0005886">
    <property type="term" value="C:plasma membrane"/>
    <property type="evidence" value="ECO:0007669"/>
    <property type="project" value="TreeGrafter"/>
</dbReference>
<sequence length="552" mass="59989">MKFSIKHINRMLWESHNKTKDLVTMADLRNHSSAGVVSAELPVGKMSTTRNEQTKRNKSYSTTQFVGLFLGPLLFLLILFFLPLPGLSDEGRSVLAITAWIAVWWILESIPLGITSLLPLVLLPVMGTVGEGVAAASYGNPLIFLFIGGFALALALERWNLHERIAITIISAVGTSTPGLVLGFMLATGLISMWVSNMATVMLMLPIGTAIITKVVTLMKEDNVYTKEEEMKFTKSIIFAIGFGGTIGGSATLIGTPTNLVLAGLSKELLGFEISFAQFFLFAFPLTALLMLFSIFYITKIAYPMKVKKIKNGRQFVSDRKKELGKMSYEEKIVLSIFILTGFMWMTRTFLWSDIIPGLSDTMIAMVAAVLLHIIPSSNRPGERILGKDSLKNMPWDVLLLVGGGLALAAGFNGTDLASWIGSQLLLLDGASYMMILGVTTLLGIGMTQMTPNTATVTILVPITAALALAMNIHPLPLMTAVAMGAGFAFMLPIGTPSNAIIFATGKITMMDMLRKGTGLTVLAFVLIVVFVYFVLPIIFGINQFEYPDTLK</sequence>
<feature type="transmembrane region" description="Helical" evidence="9">
    <location>
        <begin position="358"/>
        <end position="375"/>
    </location>
</feature>
<feature type="transmembrane region" description="Helical" evidence="9">
    <location>
        <begin position="165"/>
        <end position="187"/>
    </location>
</feature>
<feature type="transmembrane region" description="Helical" evidence="9">
    <location>
        <begin position="237"/>
        <end position="256"/>
    </location>
</feature>
<proteinExistence type="inferred from homology"/>
<evidence type="ECO:0000256" key="5">
    <source>
        <dbReference type="ARBA" id="ARBA00022847"/>
    </source>
</evidence>
<dbReference type="Proteomes" id="UP000318937">
    <property type="component" value="Unassembled WGS sequence"/>
</dbReference>
<feature type="transmembrane region" description="Helical" evidence="9">
    <location>
        <begin position="276"/>
        <end position="299"/>
    </location>
</feature>
<dbReference type="PANTHER" id="PTHR10283:SF82">
    <property type="entry name" value="SOLUTE CARRIER FAMILY 13 MEMBER 2"/>
    <property type="match status" value="1"/>
</dbReference>
<evidence type="ECO:0000256" key="8">
    <source>
        <dbReference type="ARBA" id="ARBA00031174"/>
    </source>
</evidence>